<gene>
    <name evidence="2" type="ORF">DXB81_15160</name>
</gene>
<protein>
    <submittedName>
        <fullName evidence="2">Uncharacterized protein</fullName>
    </submittedName>
</protein>
<comment type="caution">
    <text evidence="2">The sequence shown here is derived from an EMBL/GenBank/DDBJ whole genome shotgun (WGS) entry which is preliminary data.</text>
</comment>
<evidence type="ECO:0000313" key="2">
    <source>
        <dbReference type="EMBL" id="RGN02472.1"/>
    </source>
</evidence>
<dbReference type="AlphaFoldDB" id="A0A3E5A288"/>
<reference evidence="2 3" key="1">
    <citation type="submission" date="2018-08" db="EMBL/GenBank/DDBJ databases">
        <title>A genome reference for cultivated species of the human gut microbiota.</title>
        <authorList>
            <person name="Zou Y."/>
            <person name="Xue W."/>
            <person name="Luo G."/>
        </authorList>
    </citation>
    <scope>NUCLEOTIDE SEQUENCE [LARGE SCALE GENOMIC DNA]</scope>
    <source>
        <strain evidence="2 3">OM06-11AA</strain>
    </source>
</reference>
<dbReference type="RefSeq" id="WP_117739579.1">
    <property type="nucleotide sequence ID" value="NZ_QSUB01000008.1"/>
</dbReference>
<evidence type="ECO:0000256" key="1">
    <source>
        <dbReference type="SAM" id="Coils"/>
    </source>
</evidence>
<organism evidence="2 3">
    <name type="scientific">Blautia obeum</name>
    <dbReference type="NCBI Taxonomy" id="40520"/>
    <lineage>
        <taxon>Bacteria</taxon>
        <taxon>Bacillati</taxon>
        <taxon>Bacillota</taxon>
        <taxon>Clostridia</taxon>
        <taxon>Lachnospirales</taxon>
        <taxon>Lachnospiraceae</taxon>
        <taxon>Blautia</taxon>
    </lineage>
</organism>
<proteinExistence type="predicted"/>
<accession>A0A3E5A288</accession>
<dbReference type="EMBL" id="QSUB01000008">
    <property type="protein sequence ID" value="RGN02472.1"/>
    <property type="molecule type" value="Genomic_DNA"/>
</dbReference>
<keyword evidence="1" id="KW-0175">Coiled coil</keyword>
<feature type="coiled-coil region" evidence="1">
    <location>
        <begin position="9"/>
        <end position="39"/>
    </location>
</feature>
<sequence>MNEVNCMSEEELRAHLKKMEKNKEELKFQEQRIWKEEEEEDEQIYAALVGLEHMREYAGENEKIILLIDEQKSILDNIRLRKSLRKESKVVQTKNLKAAFSFTPTPIVSLTVCIYLLKGI</sequence>
<dbReference type="Proteomes" id="UP000261222">
    <property type="component" value="Unassembled WGS sequence"/>
</dbReference>
<evidence type="ECO:0000313" key="3">
    <source>
        <dbReference type="Proteomes" id="UP000261222"/>
    </source>
</evidence>
<name>A0A3E5A288_9FIRM</name>